<evidence type="ECO:0000313" key="1">
    <source>
        <dbReference type="EMBL" id="QHT84686.1"/>
    </source>
</evidence>
<proteinExistence type="predicted"/>
<protein>
    <submittedName>
        <fullName evidence="1">Uncharacterized protein</fullName>
    </submittedName>
</protein>
<organism evidence="1">
    <name type="scientific">viral metagenome</name>
    <dbReference type="NCBI Taxonomy" id="1070528"/>
    <lineage>
        <taxon>unclassified sequences</taxon>
        <taxon>metagenomes</taxon>
        <taxon>organismal metagenomes</taxon>
    </lineage>
</organism>
<dbReference type="EMBL" id="MN740023">
    <property type="protein sequence ID" value="QHT84686.1"/>
    <property type="molecule type" value="Genomic_DNA"/>
</dbReference>
<sequence length="151" mass="17841">MEALQHNIKCIYYKNLETYAKKHKIDINLPEYKKKYSPDTTITESHNATETNDNDIHTIQDADITYSEDFVYKKSWNKLNIIHKKIKMEEFVNNLIIDDSEIKKLLKNQLVLMIKNKQLTKKNEVEYDAVNGKIISIPSLKYKNNNYNINS</sequence>
<reference evidence="1" key="1">
    <citation type="journal article" date="2020" name="Nature">
        <title>Giant virus diversity and host interactions through global metagenomics.</title>
        <authorList>
            <person name="Schulz F."/>
            <person name="Roux S."/>
            <person name="Paez-Espino D."/>
            <person name="Jungbluth S."/>
            <person name="Walsh D.A."/>
            <person name="Denef V.J."/>
            <person name="McMahon K.D."/>
            <person name="Konstantinidis K.T."/>
            <person name="Eloe-Fadrosh E.A."/>
            <person name="Kyrpides N.C."/>
            <person name="Woyke T."/>
        </authorList>
    </citation>
    <scope>NUCLEOTIDE SEQUENCE</scope>
    <source>
        <strain evidence="1">GVMAG-M-3300023184-177</strain>
    </source>
</reference>
<dbReference type="AlphaFoldDB" id="A0A6C0HX04"/>
<name>A0A6C0HX04_9ZZZZ</name>
<accession>A0A6C0HX04</accession>